<reference evidence="1" key="1">
    <citation type="submission" date="2021-06" db="EMBL/GenBank/DDBJ databases">
        <authorList>
            <person name="Hodson N. C."/>
            <person name="Mongue J. A."/>
            <person name="Jaron S. K."/>
        </authorList>
    </citation>
    <scope>NUCLEOTIDE SEQUENCE</scope>
</reference>
<evidence type="ECO:0000313" key="1">
    <source>
        <dbReference type="EMBL" id="CAG7639785.1"/>
    </source>
</evidence>
<name>A0A8J2JL06_9HEXA</name>
<dbReference type="EMBL" id="CAJVCH010001602">
    <property type="protein sequence ID" value="CAG7639785.1"/>
    <property type="molecule type" value="Genomic_DNA"/>
</dbReference>
<accession>A0A8J2JL06</accession>
<protein>
    <submittedName>
        <fullName evidence="1">Uncharacterized protein</fullName>
    </submittedName>
</protein>
<proteinExistence type="predicted"/>
<dbReference type="AlphaFoldDB" id="A0A8J2JL06"/>
<comment type="caution">
    <text evidence="1">The sequence shown here is derived from an EMBL/GenBank/DDBJ whole genome shotgun (WGS) entry which is preliminary data.</text>
</comment>
<evidence type="ECO:0000313" key="2">
    <source>
        <dbReference type="Proteomes" id="UP000708208"/>
    </source>
</evidence>
<keyword evidence="2" id="KW-1185">Reference proteome</keyword>
<feature type="non-terminal residue" evidence="1">
    <location>
        <position position="64"/>
    </location>
</feature>
<dbReference type="Proteomes" id="UP000708208">
    <property type="component" value="Unassembled WGS sequence"/>
</dbReference>
<sequence>VKPKTPLKDFEGILNLLFGSVRKIISTASDKDVETWGKYWLRHAKGRCTSKSSNPNSEADLSGG</sequence>
<organism evidence="1 2">
    <name type="scientific">Allacma fusca</name>
    <dbReference type="NCBI Taxonomy" id="39272"/>
    <lineage>
        <taxon>Eukaryota</taxon>
        <taxon>Metazoa</taxon>
        <taxon>Ecdysozoa</taxon>
        <taxon>Arthropoda</taxon>
        <taxon>Hexapoda</taxon>
        <taxon>Collembola</taxon>
        <taxon>Symphypleona</taxon>
        <taxon>Sminthuridae</taxon>
        <taxon>Allacma</taxon>
    </lineage>
</organism>
<dbReference type="OrthoDB" id="7551382at2759"/>
<gene>
    <name evidence="1" type="ORF">AFUS01_LOCUS371</name>
</gene>